<evidence type="ECO:0000256" key="1">
    <source>
        <dbReference type="ARBA" id="ARBA00001974"/>
    </source>
</evidence>
<name>A0ABM1BFJ8_LIMPO</name>
<protein>
    <recommendedName>
        <fullName evidence="11">Ubiquinone biosynthesis monooxygenase COQ6, mitochondrial</fullName>
        <ecNumber evidence="11">1.14.15.45</ecNumber>
    </recommendedName>
    <alternativeName>
        <fullName evidence="11">2-methoxy-6-polyprenolphenol 4-hydroxylase</fullName>
        <ecNumber evidence="11">1.14.15.46</ecNumber>
    </alternativeName>
</protein>
<comment type="catalytic activity">
    <reaction evidence="11">
        <text>a 4-hydroxy-3-(all-trans-polyprenyl)benzoate + 2 reduced [2Fe-2S]-[ferredoxin] + O2 + 2 H(+) = a 3,4-dihydroxy-5-(all-trans-polyprenyl)benzoate + 2 oxidized [2Fe-2S]-[ferredoxin] + H2O</text>
        <dbReference type="Rhea" id="RHEA:81195"/>
        <dbReference type="Rhea" id="RHEA-COMP:9514"/>
        <dbReference type="Rhea" id="RHEA-COMP:10000"/>
        <dbReference type="Rhea" id="RHEA-COMP:10001"/>
        <dbReference type="Rhea" id="RHEA-COMP:10930"/>
        <dbReference type="ChEBI" id="CHEBI:15377"/>
        <dbReference type="ChEBI" id="CHEBI:15378"/>
        <dbReference type="ChEBI" id="CHEBI:15379"/>
        <dbReference type="ChEBI" id="CHEBI:33737"/>
        <dbReference type="ChEBI" id="CHEBI:33738"/>
        <dbReference type="ChEBI" id="CHEBI:64694"/>
        <dbReference type="ChEBI" id="CHEBI:78396"/>
        <dbReference type="EC" id="1.14.15.45"/>
    </reaction>
</comment>
<dbReference type="InterPro" id="IPR010971">
    <property type="entry name" value="UbiH/COQ6"/>
</dbReference>
<comment type="cofactor">
    <cofactor evidence="1 11">
        <name>FAD</name>
        <dbReference type="ChEBI" id="CHEBI:57692"/>
    </cofactor>
</comment>
<reference evidence="14" key="1">
    <citation type="submission" date="2025-08" db="UniProtKB">
        <authorList>
            <consortium name="RefSeq"/>
        </authorList>
    </citation>
    <scope>IDENTIFICATION</scope>
    <source>
        <tissue evidence="14">Muscle</tissue>
    </source>
</reference>
<gene>
    <name evidence="14" type="primary">LOC106465323</name>
</gene>
<keyword evidence="8 11" id="KW-0503">Monooxygenase</keyword>
<evidence type="ECO:0000256" key="3">
    <source>
        <dbReference type="ARBA" id="ARBA00022630"/>
    </source>
</evidence>
<dbReference type="RefSeq" id="XP_013780987.1">
    <property type="nucleotide sequence ID" value="XM_013925533.2"/>
</dbReference>
<evidence type="ECO:0000256" key="6">
    <source>
        <dbReference type="ARBA" id="ARBA00022827"/>
    </source>
</evidence>
<evidence type="ECO:0000256" key="11">
    <source>
        <dbReference type="HAMAP-Rule" id="MF_03193"/>
    </source>
</evidence>
<accession>A0ABM1BFJ8</accession>
<evidence type="ECO:0000259" key="12">
    <source>
        <dbReference type="Pfam" id="PF01494"/>
    </source>
</evidence>
<keyword evidence="4 11" id="KW-0831">Ubiquinone biosynthesis</keyword>
<organism evidence="13 14">
    <name type="scientific">Limulus polyphemus</name>
    <name type="common">Atlantic horseshoe crab</name>
    <dbReference type="NCBI Taxonomy" id="6850"/>
    <lineage>
        <taxon>Eukaryota</taxon>
        <taxon>Metazoa</taxon>
        <taxon>Ecdysozoa</taxon>
        <taxon>Arthropoda</taxon>
        <taxon>Chelicerata</taxon>
        <taxon>Merostomata</taxon>
        <taxon>Xiphosura</taxon>
        <taxon>Limulidae</taxon>
        <taxon>Limulus</taxon>
    </lineage>
</organism>
<dbReference type="Gene3D" id="3.50.50.60">
    <property type="entry name" value="FAD/NAD(P)-binding domain"/>
    <property type="match status" value="2"/>
</dbReference>
<comment type="similarity">
    <text evidence="2 11">Belongs to the UbiH/COQ6 family.</text>
</comment>
<dbReference type="EC" id="1.14.15.46" evidence="11"/>
<proteinExistence type="inferred from homology"/>
<keyword evidence="3 11" id="KW-0285">Flavoprotein</keyword>
<dbReference type="NCBIfam" id="TIGR01988">
    <property type="entry name" value="Ubi-OHases"/>
    <property type="match status" value="1"/>
</dbReference>
<comment type="pathway">
    <text evidence="11">Cofactor biosynthesis; ubiquinone biosynthesis.</text>
</comment>
<dbReference type="Pfam" id="PF01494">
    <property type="entry name" value="FAD_binding_3"/>
    <property type="match status" value="2"/>
</dbReference>
<evidence type="ECO:0000256" key="7">
    <source>
        <dbReference type="ARBA" id="ARBA00023002"/>
    </source>
</evidence>
<evidence type="ECO:0000256" key="10">
    <source>
        <dbReference type="ARBA" id="ARBA00023136"/>
    </source>
</evidence>
<dbReference type="InterPro" id="IPR051205">
    <property type="entry name" value="UbiH/COQ6_monooxygenase"/>
</dbReference>
<dbReference type="InterPro" id="IPR018168">
    <property type="entry name" value="Ubi_Hdrlase_CS"/>
</dbReference>
<evidence type="ECO:0000256" key="8">
    <source>
        <dbReference type="ARBA" id="ARBA00023033"/>
    </source>
</evidence>
<dbReference type="Proteomes" id="UP000694941">
    <property type="component" value="Unplaced"/>
</dbReference>
<keyword evidence="6 11" id="KW-0274">FAD</keyword>
<dbReference type="InterPro" id="IPR036188">
    <property type="entry name" value="FAD/NAD-bd_sf"/>
</dbReference>
<evidence type="ECO:0000256" key="4">
    <source>
        <dbReference type="ARBA" id="ARBA00022688"/>
    </source>
</evidence>
<comment type="catalytic activity">
    <reaction evidence="11">
        <text>a 2-methoxy-6-(all-trans-polyprenyl)phenol + 2 reduced [2Fe-2S]-[ferredoxin] + O2 + 2 H(+) = a 2-methoxy-6-(all-trans-polyprenyl)benzene-1,4-diol + 2 oxidized [2Fe-2S]-[ferredoxin] + H2O</text>
        <dbReference type="Rhea" id="RHEA:81183"/>
        <dbReference type="Rhea" id="RHEA-COMP:9551"/>
        <dbReference type="Rhea" id="RHEA-COMP:10000"/>
        <dbReference type="Rhea" id="RHEA-COMP:10001"/>
        <dbReference type="Rhea" id="RHEA-COMP:10858"/>
        <dbReference type="ChEBI" id="CHEBI:15377"/>
        <dbReference type="ChEBI" id="CHEBI:15378"/>
        <dbReference type="ChEBI" id="CHEBI:15379"/>
        <dbReference type="ChEBI" id="CHEBI:33737"/>
        <dbReference type="ChEBI" id="CHEBI:33738"/>
        <dbReference type="ChEBI" id="CHEBI:62731"/>
        <dbReference type="ChEBI" id="CHEBI:84166"/>
        <dbReference type="EC" id="1.14.15.46"/>
    </reaction>
</comment>
<comment type="function">
    <text evidence="11">FAD-dependent monooxygenase required for two non-consecutive steps during ubiquinone biosynthesis. Required for the C5-ring hydroxylation during ubiquinone biosynthesis by catalyzing the hydroxylation of 4-hydroxy-3-(all-trans-polyprenyl)benzoic acid to 3,4-dihydroxy-5-(all-trans-polyprenyl)benzoic acid. Also acts downstream of coq4, for the C1-hydroxylation during ubiquinone biosynthesis by catalyzing the hydroxylation of 2-methoxy-6-(all-trans-polyprenyl)phenol to 2-methoxy-6-(all-trans-polyprenyl)benzene-1,4-diol. The electrons required for the hydroxylation reaction are funneled indirectly to coq6 from NADPH via a ferredoxin/ferredoxin reductase system.</text>
</comment>
<evidence type="ECO:0000313" key="13">
    <source>
        <dbReference type="Proteomes" id="UP000694941"/>
    </source>
</evidence>
<dbReference type="PROSITE" id="PS01304">
    <property type="entry name" value="UBIH"/>
    <property type="match status" value="1"/>
</dbReference>
<dbReference type="HAMAP" id="MF_03193">
    <property type="entry name" value="COQ6_monooxygenase"/>
    <property type="match status" value="1"/>
</dbReference>
<dbReference type="SUPFAM" id="SSF51905">
    <property type="entry name" value="FAD/NAD(P)-binding domain"/>
    <property type="match status" value="1"/>
</dbReference>
<sequence length="503" mass="55689">MFPGCLSIFCQDAIKFTSIRKVRQLCRIIPYNRSCCPVTYVFFNSETRHLSSTGSRHQQVGEDIEQSLTAEVWDIVVSGGGLVGSAMACVLGYSSVLLDKKILMLETGPPFSQKPLTEKYSNRVFALTPATRDLLNSFKAWDNICSVRLKPVKRMQVWEACSDATISFQHTGMLHDVAYIVENEVILGGVMEQLAKISDRVTVLNHAKVTEYVLPKQGGINEWVEIKLENGRKLKTKLLIGADGMRSLVRKTMNVNYTAWNYDQKAIVATLKLSEPTENNVAWQRFISTGPIALLPLSDDQSSLVWTATSELADQLMAMPEDNFVDALNSAIWDESKKNPIVEKTLGTLNSFLNTLWPGEGSVRQLPPNILSIDEGSRACFPLGLGHAAHYVAPRVALVGDAAHRIHPLAGQGVNLGFGDVQALAKLLVNSVYDGNDIGTLEPLLEYETERQRHIVPTMCVIDGLNRLYSTDLLPVVLLRSLGLHLTDTFRPIKERIISHASS</sequence>
<feature type="domain" description="FAD-binding" evidence="12">
    <location>
        <begin position="227"/>
        <end position="353"/>
    </location>
</feature>
<feature type="domain" description="FAD-binding" evidence="12">
    <location>
        <begin position="388"/>
        <end position="454"/>
    </location>
</feature>
<comment type="subunit">
    <text evidence="11">Component of a multi-subunit COQ enzyme complex.</text>
</comment>
<evidence type="ECO:0000256" key="9">
    <source>
        <dbReference type="ARBA" id="ARBA00023128"/>
    </source>
</evidence>
<dbReference type="NCBIfam" id="TIGR01989">
    <property type="entry name" value="COQ6"/>
    <property type="match status" value="1"/>
</dbReference>
<dbReference type="InterPro" id="IPR002938">
    <property type="entry name" value="FAD-bd"/>
</dbReference>
<dbReference type="PANTHER" id="PTHR43876:SF7">
    <property type="entry name" value="UBIQUINONE BIOSYNTHESIS MONOOXYGENASE COQ6, MITOCHONDRIAL"/>
    <property type="match status" value="1"/>
</dbReference>
<dbReference type="PANTHER" id="PTHR43876">
    <property type="entry name" value="UBIQUINONE BIOSYNTHESIS MONOOXYGENASE COQ6, MITOCHONDRIAL"/>
    <property type="match status" value="1"/>
</dbReference>
<evidence type="ECO:0000256" key="2">
    <source>
        <dbReference type="ARBA" id="ARBA00005349"/>
    </source>
</evidence>
<dbReference type="GeneID" id="106465323"/>
<evidence type="ECO:0000256" key="5">
    <source>
        <dbReference type="ARBA" id="ARBA00022792"/>
    </source>
</evidence>
<keyword evidence="10 11" id="KW-0472">Membrane</keyword>
<comment type="subcellular location">
    <subcellularLocation>
        <location evidence="11">Mitochondrion inner membrane</location>
        <topology evidence="11">Peripheral membrane protein</topology>
        <orientation evidence="11">Matrix side</orientation>
    </subcellularLocation>
</comment>
<keyword evidence="5 11" id="KW-0999">Mitochondrion inner membrane</keyword>
<dbReference type="PRINTS" id="PR00420">
    <property type="entry name" value="RNGMNOXGNASE"/>
</dbReference>
<dbReference type="EC" id="1.14.15.45" evidence="11"/>
<keyword evidence="9 11" id="KW-0496">Mitochondrion</keyword>
<keyword evidence="7 11" id="KW-0560">Oxidoreductase</keyword>
<evidence type="ECO:0000313" key="14">
    <source>
        <dbReference type="RefSeq" id="XP_013780987.1"/>
    </source>
</evidence>
<keyword evidence="13" id="KW-1185">Reference proteome</keyword>
<dbReference type="InterPro" id="IPR000689">
    <property type="entry name" value="UbQ_mOase_COQ6"/>
</dbReference>